<comment type="catalytic activity">
    <reaction evidence="1">
        <text>Hydrolysis of alkylated DNA, releasing 3-methyladenine, 3-methylguanine, 7-methylguanine and 7-methyladenine.</text>
        <dbReference type="EC" id="3.2.2.21"/>
    </reaction>
</comment>
<dbReference type="InterPro" id="IPR003265">
    <property type="entry name" value="HhH-GPD_domain"/>
</dbReference>
<proteinExistence type="inferred from homology"/>
<dbReference type="SMART" id="SM00478">
    <property type="entry name" value="ENDO3c"/>
    <property type="match status" value="1"/>
</dbReference>
<dbReference type="AlphaFoldDB" id="A0A1H0FZY3"/>
<name>A0A1H0FZY3_9BACI</name>
<gene>
    <name evidence="7" type="ORF">SAMN05216498_0417</name>
</gene>
<keyword evidence="4" id="KW-0227">DNA damage</keyword>
<protein>
    <recommendedName>
        <fullName evidence="3">DNA-3-methyladenine glycosylase II</fullName>
        <ecNumber evidence="3">3.2.2.21</ecNumber>
    </recommendedName>
</protein>
<dbReference type="EMBL" id="FNIG01000014">
    <property type="protein sequence ID" value="SDO00180.1"/>
    <property type="molecule type" value="Genomic_DNA"/>
</dbReference>
<accession>A0A1H0FZY3</accession>
<dbReference type="STRING" id="237069.SAMN05216498_0417"/>
<dbReference type="PANTHER" id="PTHR43003:SF5">
    <property type="entry name" value="DNA-3-METHYLADENINE GLYCOSYLASE"/>
    <property type="match status" value="1"/>
</dbReference>
<dbReference type="GO" id="GO:0032131">
    <property type="term" value="F:alkylated DNA binding"/>
    <property type="evidence" value="ECO:0007669"/>
    <property type="project" value="TreeGrafter"/>
</dbReference>
<dbReference type="GO" id="GO:0006285">
    <property type="term" value="P:base-excision repair, AP site formation"/>
    <property type="evidence" value="ECO:0007669"/>
    <property type="project" value="TreeGrafter"/>
</dbReference>
<dbReference type="OrthoDB" id="9785929at2"/>
<evidence type="ECO:0000256" key="1">
    <source>
        <dbReference type="ARBA" id="ARBA00000086"/>
    </source>
</evidence>
<evidence type="ECO:0000256" key="2">
    <source>
        <dbReference type="ARBA" id="ARBA00010817"/>
    </source>
</evidence>
<dbReference type="RefSeq" id="WP_093857953.1">
    <property type="nucleotide sequence ID" value="NZ_BJVZ01000020.1"/>
</dbReference>
<dbReference type="PANTHER" id="PTHR43003">
    <property type="entry name" value="DNA-3-METHYLADENINE GLYCOSYLASE"/>
    <property type="match status" value="1"/>
</dbReference>
<dbReference type="FunFam" id="1.10.340.30:FF:000004">
    <property type="entry name" value="DNA-3-methyladenine glycosylase II"/>
    <property type="match status" value="1"/>
</dbReference>
<dbReference type="GO" id="GO:0005737">
    <property type="term" value="C:cytoplasm"/>
    <property type="evidence" value="ECO:0007669"/>
    <property type="project" value="TreeGrafter"/>
</dbReference>
<organism evidence="7 8">
    <name type="scientific">Tenuibacillus multivorans</name>
    <dbReference type="NCBI Taxonomy" id="237069"/>
    <lineage>
        <taxon>Bacteria</taxon>
        <taxon>Bacillati</taxon>
        <taxon>Bacillota</taxon>
        <taxon>Bacilli</taxon>
        <taxon>Bacillales</taxon>
        <taxon>Bacillaceae</taxon>
        <taxon>Tenuibacillus</taxon>
    </lineage>
</organism>
<dbReference type="InterPro" id="IPR011257">
    <property type="entry name" value="DNA_glycosylase"/>
</dbReference>
<comment type="similarity">
    <text evidence="2">Belongs to the alkylbase DNA glycosidase AlkA family.</text>
</comment>
<evidence type="ECO:0000259" key="6">
    <source>
        <dbReference type="SMART" id="SM00478"/>
    </source>
</evidence>
<dbReference type="Gene3D" id="1.10.1670.40">
    <property type="match status" value="1"/>
</dbReference>
<evidence type="ECO:0000256" key="4">
    <source>
        <dbReference type="ARBA" id="ARBA00022763"/>
    </source>
</evidence>
<dbReference type="Proteomes" id="UP000199334">
    <property type="component" value="Unassembled WGS sequence"/>
</dbReference>
<keyword evidence="5" id="KW-0234">DNA repair</keyword>
<reference evidence="7 8" key="1">
    <citation type="submission" date="2016-10" db="EMBL/GenBank/DDBJ databases">
        <authorList>
            <person name="de Groot N.N."/>
        </authorList>
    </citation>
    <scope>NUCLEOTIDE SEQUENCE [LARGE SCALE GENOMIC DNA]</scope>
    <source>
        <strain evidence="7 8">CGMCC 1.3442</strain>
    </source>
</reference>
<evidence type="ECO:0000256" key="3">
    <source>
        <dbReference type="ARBA" id="ARBA00012000"/>
    </source>
</evidence>
<dbReference type="Gene3D" id="1.10.340.30">
    <property type="entry name" value="Hypothetical protein, domain 2"/>
    <property type="match status" value="1"/>
</dbReference>
<dbReference type="GO" id="GO:0006307">
    <property type="term" value="P:DNA alkylation repair"/>
    <property type="evidence" value="ECO:0007669"/>
    <property type="project" value="TreeGrafter"/>
</dbReference>
<feature type="domain" description="HhH-GPD" evidence="6">
    <location>
        <begin position="128"/>
        <end position="288"/>
    </location>
</feature>
<dbReference type="CDD" id="cd00056">
    <property type="entry name" value="ENDO3c"/>
    <property type="match status" value="1"/>
</dbReference>
<evidence type="ECO:0000313" key="7">
    <source>
        <dbReference type="EMBL" id="SDO00180.1"/>
    </source>
</evidence>
<dbReference type="GO" id="GO:0008725">
    <property type="term" value="F:DNA-3-methyladenine glycosylase activity"/>
    <property type="evidence" value="ECO:0007669"/>
    <property type="project" value="TreeGrafter"/>
</dbReference>
<dbReference type="GO" id="GO:0043916">
    <property type="term" value="F:DNA-7-methylguanine glycosylase activity"/>
    <property type="evidence" value="ECO:0007669"/>
    <property type="project" value="TreeGrafter"/>
</dbReference>
<dbReference type="SUPFAM" id="SSF48150">
    <property type="entry name" value="DNA-glycosylase"/>
    <property type="match status" value="1"/>
</dbReference>
<keyword evidence="8" id="KW-1185">Reference proteome</keyword>
<sequence length="289" mass="34357">MWKEYYHAPGMYDFDYSLRRLSMDPLIRTNMKERYVDVPVRLENDRAVVRVKAEGDIEKPVFSVMSDHNEEQDVIFEHIRNIFQWDKDLNDIHQFFQQTELSMLFHQYQGTPIVRDFNLYDSLMKVIIHQQLNMKFAYTLSTRFVQTFGEEEDGSWFYPTPEKVASLEYDYLRNLQFSQRKAEYVIDTSRLIVDGELDLQKLSKLPNDEVLKTLGKIRGIGPWTVQNWLLFALGRDDLFPAADIGIQNALKKWWQLDEKPSKKDIEKKSMEWSPFRSYAALTLWRSIEG</sequence>
<evidence type="ECO:0000313" key="8">
    <source>
        <dbReference type="Proteomes" id="UP000199334"/>
    </source>
</evidence>
<dbReference type="Pfam" id="PF00730">
    <property type="entry name" value="HhH-GPD"/>
    <property type="match status" value="1"/>
</dbReference>
<dbReference type="EC" id="3.2.2.21" evidence="3"/>
<dbReference type="InterPro" id="IPR051912">
    <property type="entry name" value="Alkylbase_DNA_Glycosylase/TA"/>
</dbReference>
<dbReference type="GO" id="GO:0032993">
    <property type="term" value="C:protein-DNA complex"/>
    <property type="evidence" value="ECO:0007669"/>
    <property type="project" value="TreeGrafter"/>
</dbReference>
<evidence type="ECO:0000256" key="5">
    <source>
        <dbReference type="ARBA" id="ARBA00023204"/>
    </source>
</evidence>